<name>A0A7S8FFE6_9BACT</name>
<organism evidence="1 2">
    <name type="scientific">Candidatus Nitrospira kreftii</name>
    <dbReference type="NCBI Taxonomy" id="2652173"/>
    <lineage>
        <taxon>Bacteria</taxon>
        <taxon>Pseudomonadati</taxon>
        <taxon>Nitrospirota</taxon>
        <taxon>Nitrospiria</taxon>
        <taxon>Nitrospirales</taxon>
        <taxon>Nitrospiraceae</taxon>
        <taxon>Nitrospira</taxon>
    </lineage>
</organism>
<evidence type="ECO:0000313" key="2">
    <source>
        <dbReference type="Proteomes" id="UP000593737"/>
    </source>
</evidence>
<evidence type="ECO:0000313" key="1">
    <source>
        <dbReference type="EMBL" id="QPD04887.1"/>
    </source>
</evidence>
<sequence>MSQRSERIISRSVWLLPLLCVATLSGCVVKQSEIKEHKQYILTLSRAIDQQDKKISILREQELPQVRGQLEQVQHQAHELHVRQEEIKLILSRFEKLHEAEKIAISQRLDSLDVVIGKILLRLEAIEKRLKDKP</sequence>
<dbReference type="KEGG" id="nkf:Nkreftii_002661"/>
<protein>
    <recommendedName>
        <fullName evidence="3">Lipoprotein</fullName>
    </recommendedName>
</protein>
<reference evidence="1 2" key="1">
    <citation type="journal article" date="2020" name="ISME J.">
        <title>Enrichment and physiological characterization of a novel comammox Nitrospira indicates ammonium inhibition of complete nitrification.</title>
        <authorList>
            <person name="Sakoula D."/>
            <person name="Koch H."/>
            <person name="Frank J."/>
            <person name="Jetten M.S.M."/>
            <person name="van Kessel M.A.H.J."/>
            <person name="Lucker S."/>
        </authorList>
    </citation>
    <scope>NUCLEOTIDE SEQUENCE [LARGE SCALE GENOMIC DNA]</scope>
    <source>
        <strain evidence="1">Comreactor17</strain>
    </source>
</reference>
<dbReference type="PROSITE" id="PS51257">
    <property type="entry name" value="PROKAR_LIPOPROTEIN"/>
    <property type="match status" value="1"/>
</dbReference>
<proteinExistence type="predicted"/>
<dbReference type="EMBL" id="CP047423">
    <property type="protein sequence ID" value="QPD04887.1"/>
    <property type="molecule type" value="Genomic_DNA"/>
</dbReference>
<evidence type="ECO:0008006" key="3">
    <source>
        <dbReference type="Google" id="ProtNLM"/>
    </source>
</evidence>
<accession>A0A7S8FFE6</accession>
<dbReference type="Proteomes" id="UP000593737">
    <property type="component" value="Chromosome"/>
</dbReference>
<gene>
    <name evidence="1" type="ORF">Nkreftii_002661</name>
</gene>
<dbReference type="AlphaFoldDB" id="A0A7S8FFE6"/>